<dbReference type="InterPro" id="IPR015860">
    <property type="entry name" value="ABC_transpr_TagH-like"/>
</dbReference>
<dbReference type="EMBL" id="JADEXP010000498">
    <property type="protein sequence ID" value="MBE9070683.1"/>
    <property type="molecule type" value="Genomic_DNA"/>
</dbReference>
<dbReference type="InterPro" id="IPR027417">
    <property type="entry name" value="P-loop_NTPase"/>
</dbReference>
<evidence type="ECO:0000313" key="6">
    <source>
        <dbReference type="EMBL" id="MBE9070683.1"/>
    </source>
</evidence>
<dbReference type="GO" id="GO:0016887">
    <property type="term" value="F:ATP hydrolysis activity"/>
    <property type="evidence" value="ECO:0007669"/>
    <property type="project" value="InterPro"/>
</dbReference>
<evidence type="ECO:0000256" key="4">
    <source>
        <dbReference type="ARBA" id="ARBA00022840"/>
    </source>
</evidence>
<name>A0A929A0D2_LEPEC</name>
<dbReference type="InterPro" id="IPR017871">
    <property type="entry name" value="ABC_transporter-like_CS"/>
</dbReference>
<dbReference type="PROSITE" id="PS50893">
    <property type="entry name" value="ABC_TRANSPORTER_2"/>
    <property type="match status" value="1"/>
</dbReference>
<reference evidence="6" key="1">
    <citation type="submission" date="2020-10" db="EMBL/GenBank/DDBJ databases">
        <authorList>
            <person name="Castelo-Branco R."/>
            <person name="Eusebio N."/>
            <person name="Adriana R."/>
            <person name="Vieira A."/>
            <person name="Brugerolle De Fraissinette N."/>
            <person name="Rezende De Castro R."/>
            <person name="Schneider M.P."/>
            <person name="Vasconcelos V."/>
            <person name="Leao P.N."/>
        </authorList>
    </citation>
    <scope>NUCLEOTIDE SEQUENCE</scope>
    <source>
        <strain evidence="6">LEGE 11479</strain>
    </source>
</reference>
<dbReference type="RefSeq" id="WP_193996534.1">
    <property type="nucleotide sequence ID" value="NZ_JADEXP010000498.1"/>
</dbReference>
<dbReference type="PROSITE" id="PS00211">
    <property type="entry name" value="ABC_TRANSPORTER_1"/>
    <property type="match status" value="1"/>
</dbReference>
<dbReference type="Proteomes" id="UP000615026">
    <property type="component" value="Unassembled WGS sequence"/>
</dbReference>
<dbReference type="CDD" id="cd03220">
    <property type="entry name" value="ABC_KpsT_Wzt"/>
    <property type="match status" value="1"/>
</dbReference>
<proteinExistence type="inferred from homology"/>
<evidence type="ECO:0000256" key="3">
    <source>
        <dbReference type="ARBA" id="ARBA00022741"/>
    </source>
</evidence>
<gene>
    <name evidence="6" type="ORF">IQ260_28995</name>
</gene>
<protein>
    <submittedName>
        <fullName evidence="6">ABC transporter ATP-binding protein</fullName>
    </submittedName>
</protein>
<keyword evidence="3" id="KW-0547">Nucleotide-binding</keyword>
<keyword evidence="2" id="KW-0813">Transport</keyword>
<comment type="caution">
    <text evidence="6">The sequence shown here is derived from an EMBL/GenBank/DDBJ whole genome shotgun (WGS) entry which is preliminary data.</text>
</comment>
<accession>A0A929A0D2</accession>
<feature type="non-terminal residue" evidence="6">
    <location>
        <position position="275"/>
    </location>
</feature>
<dbReference type="AlphaFoldDB" id="A0A929A0D2"/>
<dbReference type="InterPro" id="IPR003439">
    <property type="entry name" value="ABC_transporter-like_ATP-bd"/>
</dbReference>
<dbReference type="GO" id="GO:0005524">
    <property type="term" value="F:ATP binding"/>
    <property type="evidence" value="ECO:0007669"/>
    <property type="project" value="UniProtKB-KW"/>
</dbReference>
<keyword evidence="4 6" id="KW-0067">ATP-binding</keyword>
<evidence type="ECO:0000256" key="2">
    <source>
        <dbReference type="ARBA" id="ARBA00022448"/>
    </source>
</evidence>
<dbReference type="InterPro" id="IPR050683">
    <property type="entry name" value="Bact_Polysacc_Export_ATP-bd"/>
</dbReference>
<keyword evidence="7" id="KW-1185">Reference proteome</keyword>
<feature type="domain" description="ABC transporter" evidence="5">
    <location>
        <begin position="7"/>
        <end position="247"/>
    </location>
</feature>
<comment type="similarity">
    <text evidence="1">Belongs to the ABC transporter superfamily.</text>
</comment>
<dbReference type="InterPro" id="IPR003593">
    <property type="entry name" value="AAA+_ATPase"/>
</dbReference>
<dbReference type="SMART" id="SM00382">
    <property type="entry name" value="AAA"/>
    <property type="match status" value="1"/>
</dbReference>
<sequence>MADDTAISLTNVSKVFKQYHRPVDRLKELLLPGKQKATEFWALQDINLEIPKGETVGIIGRNGSGKSTLLQIIAGTLRPTTGNLQVNGRVSALLELGSGFNPEFTGRQNVFFNGRILGLSQEEIQNRFEEIEAFADIGKFIDQPVKTYSSGMFVRLAFAVAINVEPDILIVDEALAVGDEIFQRKCFAQINRLQSNGVTVLFVSHSSSLVVNLCKSALWLDYGKTLFKGDAKIVVDQYQRMINNASTGKSVDSDNIQAELKKLAHTREKQDAGQK</sequence>
<organism evidence="6 7">
    <name type="scientific">Leptolyngbya cf. ectocarpi LEGE 11479</name>
    <dbReference type="NCBI Taxonomy" id="1828722"/>
    <lineage>
        <taxon>Bacteria</taxon>
        <taxon>Bacillati</taxon>
        <taxon>Cyanobacteriota</taxon>
        <taxon>Cyanophyceae</taxon>
        <taxon>Leptolyngbyales</taxon>
        <taxon>Leptolyngbyaceae</taxon>
        <taxon>Leptolyngbya group</taxon>
        <taxon>Leptolyngbya</taxon>
    </lineage>
</organism>
<dbReference type="PANTHER" id="PTHR46743">
    <property type="entry name" value="TEICHOIC ACIDS EXPORT ATP-BINDING PROTEIN TAGH"/>
    <property type="match status" value="1"/>
</dbReference>
<evidence type="ECO:0000259" key="5">
    <source>
        <dbReference type="PROSITE" id="PS50893"/>
    </source>
</evidence>
<dbReference type="Gene3D" id="3.40.50.300">
    <property type="entry name" value="P-loop containing nucleotide triphosphate hydrolases"/>
    <property type="match status" value="1"/>
</dbReference>
<dbReference type="Pfam" id="PF00005">
    <property type="entry name" value="ABC_tran"/>
    <property type="match status" value="1"/>
</dbReference>
<dbReference type="GO" id="GO:0016020">
    <property type="term" value="C:membrane"/>
    <property type="evidence" value="ECO:0007669"/>
    <property type="project" value="InterPro"/>
</dbReference>
<dbReference type="GO" id="GO:0140359">
    <property type="term" value="F:ABC-type transporter activity"/>
    <property type="evidence" value="ECO:0007669"/>
    <property type="project" value="InterPro"/>
</dbReference>
<dbReference type="PANTHER" id="PTHR46743:SF2">
    <property type="entry name" value="TEICHOIC ACIDS EXPORT ATP-BINDING PROTEIN TAGH"/>
    <property type="match status" value="1"/>
</dbReference>
<evidence type="ECO:0000313" key="7">
    <source>
        <dbReference type="Proteomes" id="UP000615026"/>
    </source>
</evidence>
<dbReference type="SUPFAM" id="SSF52540">
    <property type="entry name" value="P-loop containing nucleoside triphosphate hydrolases"/>
    <property type="match status" value="1"/>
</dbReference>
<evidence type="ECO:0000256" key="1">
    <source>
        <dbReference type="ARBA" id="ARBA00005417"/>
    </source>
</evidence>